<accession>A0ACA9QM84</accession>
<feature type="non-terminal residue" evidence="1">
    <location>
        <position position="1"/>
    </location>
</feature>
<proteinExistence type="predicted"/>
<evidence type="ECO:0000313" key="1">
    <source>
        <dbReference type="EMBL" id="CAG8754159.1"/>
    </source>
</evidence>
<gene>
    <name evidence="1" type="ORF">RPERSI_LOCUS14498</name>
</gene>
<name>A0ACA9QM84_9GLOM</name>
<dbReference type="EMBL" id="CAJVQC010033523">
    <property type="protein sequence ID" value="CAG8754159.1"/>
    <property type="molecule type" value="Genomic_DNA"/>
</dbReference>
<dbReference type="Proteomes" id="UP000789920">
    <property type="component" value="Unassembled WGS sequence"/>
</dbReference>
<organism evidence="1 2">
    <name type="scientific">Racocetra persica</name>
    <dbReference type="NCBI Taxonomy" id="160502"/>
    <lineage>
        <taxon>Eukaryota</taxon>
        <taxon>Fungi</taxon>
        <taxon>Fungi incertae sedis</taxon>
        <taxon>Mucoromycota</taxon>
        <taxon>Glomeromycotina</taxon>
        <taxon>Glomeromycetes</taxon>
        <taxon>Diversisporales</taxon>
        <taxon>Gigasporaceae</taxon>
        <taxon>Racocetra</taxon>
    </lineage>
</organism>
<protein>
    <submittedName>
        <fullName evidence="1">26365_t:CDS:1</fullName>
    </submittedName>
</protein>
<comment type="caution">
    <text evidence="1">The sequence shown here is derived from an EMBL/GenBank/DDBJ whole genome shotgun (WGS) entry which is preliminary data.</text>
</comment>
<evidence type="ECO:0000313" key="2">
    <source>
        <dbReference type="Proteomes" id="UP000789920"/>
    </source>
</evidence>
<keyword evidence="2" id="KW-1185">Reference proteome</keyword>
<reference evidence="1" key="1">
    <citation type="submission" date="2021-06" db="EMBL/GenBank/DDBJ databases">
        <authorList>
            <person name="Kallberg Y."/>
            <person name="Tangrot J."/>
            <person name="Rosling A."/>
        </authorList>
    </citation>
    <scope>NUCLEOTIDE SEQUENCE</scope>
    <source>
        <strain evidence="1">MA461A</strain>
    </source>
</reference>
<sequence>DTCTVAESRDGQYLSENYINNHTPLRWKYAKYHEWNYPQCSGYSKLNIDIAIDIAHYKGGKCLSEKYIDINSPLLWECTKGHQWNTNLRCVRNLNTWCPYCSGRYSCNLELAKKVANAMGGDCLSEKYINAITPLL</sequence>